<comment type="caution">
    <text evidence="1">The sequence shown here is derived from an EMBL/GenBank/DDBJ whole genome shotgun (WGS) entry which is preliminary data.</text>
</comment>
<reference evidence="1" key="1">
    <citation type="submission" date="2020-08" db="EMBL/GenBank/DDBJ databases">
        <title>Multicomponent nature underlies the extraordinary mechanical properties of spider dragline silk.</title>
        <authorList>
            <person name="Kono N."/>
            <person name="Nakamura H."/>
            <person name="Mori M."/>
            <person name="Yoshida Y."/>
            <person name="Ohtoshi R."/>
            <person name="Malay A.D."/>
            <person name="Moran D.A.P."/>
            <person name="Tomita M."/>
            <person name="Numata K."/>
            <person name="Arakawa K."/>
        </authorList>
    </citation>
    <scope>NUCLEOTIDE SEQUENCE</scope>
</reference>
<dbReference type="GO" id="GO:0003676">
    <property type="term" value="F:nucleic acid binding"/>
    <property type="evidence" value="ECO:0007669"/>
    <property type="project" value="InterPro"/>
</dbReference>
<dbReference type="AlphaFoldDB" id="A0A8X6RCG8"/>
<dbReference type="EMBL" id="BMAU01021073">
    <property type="protein sequence ID" value="GFX89604.1"/>
    <property type="molecule type" value="Genomic_DNA"/>
</dbReference>
<protein>
    <submittedName>
        <fullName evidence="1">HTH_Tnp_Tc3_2 domain-containing protein</fullName>
    </submittedName>
</protein>
<dbReference type="Gene3D" id="3.30.420.10">
    <property type="entry name" value="Ribonuclease H-like superfamily/Ribonuclease H"/>
    <property type="match status" value="1"/>
</dbReference>
<evidence type="ECO:0000313" key="2">
    <source>
        <dbReference type="Proteomes" id="UP000887159"/>
    </source>
</evidence>
<name>A0A8X6RCG8_TRICX</name>
<evidence type="ECO:0000313" key="1">
    <source>
        <dbReference type="EMBL" id="GFX89604.1"/>
    </source>
</evidence>
<gene>
    <name evidence="1" type="primary">AVEN_93903_1</name>
    <name evidence="1" type="ORF">TNCV_72971</name>
</gene>
<dbReference type="Proteomes" id="UP000887159">
    <property type="component" value="Unassembled WGS sequence"/>
</dbReference>
<dbReference type="InterPro" id="IPR036397">
    <property type="entry name" value="RNaseH_sf"/>
</dbReference>
<sequence length="127" mass="15054">MAGYQNLSEFERGVIAGAREMEHRISELDRHATLLKIAADFIAEHLISVTVRAIQRDIIDMSFRSRRTTHVSLLTARHKALRLAWARQNQHWTVDDWKQVTWSEKSRFQLNRSDGRVRVWRQLDEFL</sequence>
<organism evidence="1 2">
    <name type="scientific">Trichonephila clavipes</name>
    <name type="common">Golden silk orbweaver</name>
    <name type="synonym">Nephila clavipes</name>
    <dbReference type="NCBI Taxonomy" id="2585209"/>
    <lineage>
        <taxon>Eukaryota</taxon>
        <taxon>Metazoa</taxon>
        <taxon>Ecdysozoa</taxon>
        <taxon>Arthropoda</taxon>
        <taxon>Chelicerata</taxon>
        <taxon>Arachnida</taxon>
        <taxon>Araneae</taxon>
        <taxon>Araneomorphae</taxon>
        <taxon>Entelegynae</taxon>
        <taxon>Araneoidea</taxon>
        <taxon>Nephilidae</taxon>
        <taxon>Trichonephila</taxon>
    </lineage>
</organism>
<proteinExistence type="predicted"/>
<keyword evidence="2" id="KW-1185">Reference proteome</keyword>
<accession>A0A8X6RCG8</accession>